<feature type="compositionally biased region" description="Basic and acidic residues" evidence="2">
    <location>
        <begin position="1009"/>
        <end position="1021"/>
    </location>
</feature>
<feature type="compositionally biased region" description="Basic and acidic residues" evidence="2">
    <location>
        <begin position="1175"/>
        <end position="1188"/>
    </location>
</feature>
<feature type="compositionally biased region" description="Low complexity" evidence="2">
    <location>
        <begin position="2379"/>
        <end position="2393"/>
    </location>
</feature>
<feature type="compositionally biased region" description="Low complexity" evidence="2">
    <location>
        <begin position="2974"/>
        <end position="3000"/>
    </location>
</feature>
<feature type="compositionally biased region" description="Basic and acidic residues" evidence="2">
    <location>
        <begin position="596"/>
        <end position="619"/>
    </location>
</feature>
<reference evidence="3 4" key="1">
    <citation type="submission" date="2024-03" db="EMBL/GenBank/DDBJ databases">
        <title>The genome assembly and annotation of the cricket Gryllus longicercus Weissman &amp; Gray.</title>
        <authorList>
            <person name="Szrajer S."/>
            <person name="Gray D."/>
            <person name="Ylla G."/>
        </authorList>
    </citation>
    <scope>NUCLEOTIDE SEQUENCE [LARGE SCALE GENOMIC DNA]</scope>
    <source>
        <strain evidence="3">DAG 2021-001</strain>
        <tissue evidence="3">Whole body minus gut</tissue>
    </source>
</reference>
<feature type="region of interest" description="Disordered" evidence="2">
    <location>
        <begin position="2155"/>
        <end position="2284"/>
    </location>
</feature>
<feature type="compositionally biased region" description="Low complexity" evidence="2">
    <location>
        <begin position="3298"/>
        <end position="3308"/>
    </location>
</feature>
<dbReference type="InterPro" id="IPR015943">
    <property type="entry name" value="WD40/YVTN_repeat-like_dom_sf"/>
</dbReference>
<dbReference type="Gene3D" id="2.130.10.10">
    <property type="entry name" value="YVTN repeat-like/Quinoprotein amine dehydrogenase"/>
    <property type="match status" value="1"/>
</dbReference>
<feature type="compositionally biased region" description="Low complexity" evidence="2">
    <location>
        <begin position="701"/>
        <end position="793"/>
    </location>
</feature>
<feature type="compositionally biased region" description="Low complexity" evidence="2">
    <location>
        <begin position="2429"/>
        <end position="2438"/>
    </location>
</feature>
<feature type="region of interest" description="Disordered" evidence="2">
    <location>
        <begin position="971"/>
        <end position="991"/>
    </location>
</feature>
<dbReference type="PANTHER" id="PTHR14435">
    <property type="entry name" value="ZINC FINGER PROTEIN 106"/>
    <property type="match status" value="1"/>
</dbReference>
<dbReference type="GO" id="GO:0005829">
    <property type="term" value="C:cytosol"/>
    <property type="evidence" value="ECO:0007669"/>
    <property type="project" value="TreeGrafter"/>
</dbReference>
<feature type="compositionally biased region" description="Basic and acidic residues" evidence="2">
    <location>
        <begin position="560"/>
        <end position="582"/>
    </location>
</feature>
<protein>
    <submittedName>
        <fullName evidence="3">Uncharacterized protein</fullName>
    </submittedName>
</protein>
<feature type="compositionally biased region" description="Low complexity" evidence="2">
    <location>
        <begin position="3274"/>
        <end position="3286"/>
    </location>
</feature>
<feature type="compositionally biased region" description="Low complexity" evidence="2">
    <location>
        <begin position="2784"/>
        <end position="2803"/>
    </location>
</feature>
<feature type="compositionally biased region" description="Basic and acidic residues" evidence="2">
    <location>
        <begin position="155"/>
        <end position="169"/>
    </location>
</feature>
<dbReference type="GO" id="GO:0003723">
    <property type="term" value="F:RNA binding"/>
    <property type="evidence" value="ECO:0007669"/>
    <property type="project" value="InterPro"/>
</dbReference>
<feature type="compositionally biased region" description="Basic and acidic residues" evidence="2">
    <location>
        <begin position="1807"/>
        <end position="1816"/>
    </location>
</feature>
<dbReference type="InterPro" id="IPR042622">
    <property type="entry name" value="Znf106"/>
</dbReference>
<feature type="compositionally biased region" description="Polar residues" evidence="2">
    <location>
        <begin position="971"/>
        <end position="989"/>
    </location>
</feature>
<feature type="compositionally biased region" description="Low complexity" evidence="2">
    <location>
        <begin position="2155"/>
        <end position="2177"/>
    </location>
</feature>
<dbReference type="GO" id="GO:0016020">
    <property type="term" value="C:membrane"/>
    <property type="evidence" value="ECO:0007669"/>
    <property type="project" value="TreeGrafter"/>
</dbReference>
<feature type="region of interest" description="Disordered" evidence="2">
    <location>
        <begin position="332"/>
        <end position="374"/>
    </location>
</feature>
<feature type="region of interest" description="Disordered" evidence="2">
    <location>
        <begin position="1005"/>
        <end position="1038"/>
    </location>
</feature>
<feature type="region of interest" description="Disordered" evidence="2">
    <location>
        <begin position="1159"/>
        <end position="1228"/>
    </location>
</feature>
<feature type="region of interest" description="Disordered" evidence="2">
    <location>
        <begin position="2048"/>
        <end position="2116"/>
    </location>
</feature>
<feature type="region of interest" description="Disordered" evidence="2">
    <location>
        <begin position="3210"/>
        <end position="3387"/>
    </location>
</feature>
<dbReference type="SUPFAM" id="SSF50978">
    <property type="entry name" value="WD40 repeat-like"/>
    <property type="match status" value="1"/>
</dbReference>
<dbReference type="GO" id="GO:0017124">
    <property type="term" value="F:SH3 domain binding"/>
    <property type="evidence" value="ECO:0007669"/>
    <property type="project" value="TreeGrafter"/>
</dbReference>
<feature type="region of interest" description="Disordered" evidence="2">
    <location>
        <begin position="195"/>
        <end position="314"/>
    </location>
</feature>
<feature type="region of interest" description="Disordered" evidence="2">
    <location>
        <begin position="393"/>
        <end position="437"/>
    </location>
</feature>
<feature type="compositionally biased region" description="Polar residues" evidence="2">
    <location>
        <begin position="856"/>
        <end position="906"/>
    </location>
</feature>
<feature type="region of interest" description="Disordered" evidence="2">
    <location>
        <begin position="136"/>
        <end position="169"/>
    </location>
</feature>
<gene>
    <name evidence="3" type="ORF">R5R35_008518</name>
</gene>
<feature type="compositionally biased region" description="Basic and acidic residues" evidence="2">
    <location>
        <begin position="1900"/>
        <end position="1910"/>
    </location>
</feature>
<feature type="compositionally biased region" description="Low complexity" evidence="2">
    <location>
        <begin position="915"/>
        <end position="942"/>
    </location>
</feature>
<dbReference type="Proteomes" id="UP001378592">
    <property type="component" value="Unassembled WGS sequence"/>
</dbReference>
<feature type="region of interest" description="Disordered" evidence="2">
    <location>
        <begin position="1"/>
        <end position="117"/>
    </location>
</feature>
<feature type="region of interest" description="Disordered" evidence="2">
    <location>
        <begin position="2329"/>
        <end position="2365"/>
    </location>
</feature>
<feature type="compositionally biased region" description="Low complexity" evidence="2">
    <location>
        <begin position="3107"/>
        <end position="3118"/>
    </location>
</feature>
<feature type="compositionally biased region" description="Basic and acidic residues" evidence="2">
    <location>
        <begin position="3047"/>
        <end position="3106"/>
    </location>
</feature>
<evidence type="ECO:0000313" key="3">
    <source>
        <dbReference type="EMBL" id="KAK7793369.1"/>
    </source>
</evidence>
<dbReference type="InterPro" id="IPR036322">
    <property type="entry name" value="WD40_repeat_dom_sf"/>
</dbReference>
<feature type="compositionally biased region" description="Polar residues" evidence="2">
    <location>
        <begin position="1962"/>
        <end position="1976"/>
    </location>
</feature>
<feature type="region of interest" description="Disordered" evidence="2">
    <location>
        <begin position="481"/>
        <end position="949"/>
    </location>
</feature>
<feature type="coiled-coil region" evidence="1">
    <location>
        <begin position="1406"/>
        <end position="1433"/>
    </location>
</feature>
<feature type="compositionally biased region" description="Low complexity" evidence="2">
    <location>
        <begin position="86"/>
        <end position="100"/>
    </location>
</feature>
<feature type="compositionally biased region" description="Pro residues" evidence="2">
    <location>
        <begin position="2881"/>
        <end position="2898"/>
    </location>
</feature>
<evidence type="ECO:0000256" key="2">
    <source>
        <dbReference type="SAM" id="MobiDB-lite"/>
    </source>
</evidence>
<dbReference type="EMBL" id="JAZDUA010000386">
    <property type="protein sequence ID" value="KAK7793369.1"/>
    <property type="molecule type" value="Genomic_DNA"/>
</dbReference>
<feature type="region of interest" description="Disordered" evidence="2">
    <location>
        <begin position="2661"/>
        <end position="3023"/>
    </location>
</feature>
<feature type="region of interest" description="Disordered" evidence="2">
    <location>
        <begin position="1797"/>
        <end position="1862"/>
    </location>
</feature>
<feature type="compositionally biased region" description="Pro residues" evidence="2">
    <location>
        <begin position="3227"/>
        <end position="3237"/>
    </location>
</feature>
<feature type="region of interest" description="Disordered" evidence="2">
    <location>
        <begin position="2379"/>
        <end position="2513"/>
    </location>
</feature>
<evidence type="ECO:0000313" key="4">
    <source>
        <dbReference type="Proteomes" id="UP001378592"/>
    </source>
</evidence>
<name>A0AAN9V866_9ORTH</name>
<feature type="compositionally biased region" description="Low complexity" evidence="2">
    <location>
        <begin position="2467"/>
        <end position="2476"/>
    </location>
</feature>
<feature type="compositionally biased region" description="Basic and acidic residues" evidence="2">
    <location>
        <begin position="101"/>
        <end position="117"/>
    </location>
</feature>
<feature type="compositionally biased region" description="Basic residues" evidence="2">
    <location>
        <begin position="3370"/>
        <end position="3381"/>
    </location>
</feature>
<feature type="compositionally biased region" description="Low complexity" evidence="2">
    <location>
        <begin position="3334"/>
        <end position="3346"/>
    </location>
</feature>
<dbReference type="PANTHER" id="PTHR14435:SF2">
    <property type="entry name" value="ZINC FINGER PROTEIN 106"/>
    <property type="match status" value="1"/>
</dbReference>
<feature type="compositionally biased region" description="Polar residues" evidence="2">
    <location>
        <begin position="2335"/>
        <end position="2350"/>
    </location>
</feature>
<feature type="compositionally biased region" description="Polar residues" evidence="2">
    <location>
        <begin position="55"/>
        <end position="64"/>
    </location>
</feature>
<evidence type="ECO:0000256" key="1">
    <source>
        <dbReference type="SAM" id="Coils"/>
    </source>
</evidence>
<proteinExistence type="predicted"/>
<feature type="region of interest" description="Disordered" evidence="2">
    <location>
        <begin position="2556"/>
        <end position="2578"/>
    </location>
</feature>
<organism evidence="3 4">
    <name type="scientific">Gryllus longicercus</name>
    <dbReference type="NCBI Taxonomy" id="2509291"/>
    <lineage>
        <taxon>Eukaryota</taxon>
        <taxon>Metazoa</taxon>
        <taxon>Ecdysozoa</taxon>
        <taxon>Arthropoda</taxon>
        <taxon>Hexapoda</taxon>
        <taxon>Insecta</taxon>
        <taxon>Pterygota</taxon>
        <taxon>Neoptera</taxon>
        <taxon>Polyneoptera</taxon>
        <taxon>Orthoptera</taxon>
        <taxon>Ensifera</taxon>
        <taxon>Gryllidea</taxon>
        <taxon>Grylloidea</taxon>
        <taxon>Gryllidae</taxon>
        <taxon>Gryllinae</taxon>
        <taxon>Gryllus</taxon>
    </lineage>
</organism>
<dbReference type="InterPro" id="IPR001680">
    <property type="entry name" value="WD40_rpt"/>
</dbReference>
<feature type="compositionally biased region" description="Basic and acidic residues" evidence="2">
    <location>
        <begin position="494"/>
        <end position="512"/>
    </location>
</feature>
<sequence>MSGFPGRGRSRHWNHHGGNSNPPWSYTLFPPNQNAHPHPPNSWHAPRWDKRPQWRFQNPSNNYRPQGYGRNQFDWKQDFNHPPPSSSFNSLLNQNHSSNSSHDHSDSKSGTKHSDSRTRRDFALDIFSDEDLSDVHCDEDSGKGKHKSHFSHNLCDSKHKESDSRNRDSDFKYQGFRLKESEGFCKRIAESGPKLQYNKHGSHSGRGESHVTSTGKCDSQYSTSSKRLSLLPAPVNPVKKIDCLSSSNPQTKTELRNSNSHGKGKTKTKITAQTKLSVKIVQKGKQQKGKGVSPKTSQKNVPKAPPSPNLEEVRQVEITKAAEKLKRYLQEKHEGQEKVLENLLNKTEGQKSELKAPGPPVDKSRFDPELHLTPTDLQDIGKIKTDVRSSSLCQTHLSSQEDVSTPLSGTAENPRQSESNNFAASTPKRVTPVSSSKFVDSSSDIIVLHSPEQTVQNSEPSILTELHELSVITPSAGSINATSVDVSDSSTKQVESKASKSSVKETKSDRTIHLSKNGSNASNSVSSHQETKSPVRQILKSTVQSESKSASNQDSKSPAHRRESKSPAHRHESKSPAHRRESASPAPLQESKTPSHRSESKSPAHRSESKSPAHRRESKSPAPIPNSKSPAHRRASKSPAQSSTCKSPAIGELKNTSDQESKSPSRHGSKSPACRVVKSSQSANVSPLRHQSKSPVRQDSKNSAQCSSKSLSQSALKNPSVSSSKSSNNSVPKSVAVNTPKSSVPNTSKTSSSNRTKTPVSSVLKSSSSNTSKNDSTVSKVSSVLDSSGSSVSKNDGKTADSKISSKSGASGVHKSSTQSASKNSGVSVSKSSSSTAKNSPGASKTSTSDITKSSQGASKSATQSTPKSLQNASKDPANTTKHSASLTKCSSKTTQNDLRSSSDIVSKNADHHISNVPSVNVSKSSSASSSKDVVSESSKNSPQCVPKTSDVKIVDGSLSNTVEDSTACSSHTTSINFSSPHTASNSAPTDILVKDDKNITDLVCSKNEGNDQKSEERLNRNDQSSGSNTNSIKVSIEKDRLGKGSNFTTSAKEQGNEKYVADKDECGGLEIINSKNDIEENIRISQQTILQSVCIAQSSTTELQTSLTADASLTCDSVSSPLPFLTSHSECAPCLSIDKVSDGLTSRPLFVPNLVPSRSRHLSETVTPNNSNKHGLDVSDKSVESPSKRAKRSRSASVNADGQESGSRRKSFSGSGAPNNTPGKSFGEIINHQLKNINLKDMVNKPHFNRKAELVMQHLMKEHNQSINRQLRMLAEARMLNKQAPSAVDDSCASLNLQDPLEIDPDLAVDLAALPAEFIENLQNLLDLDVGGQDCNAGTSAGDISGTSVMDSALQNGDVSDMFSSSILGEIVEPESLLIMDQVQKCMDQSGQSDLDDLSASKINEMNLQGNLEYVERKIESLKQEIKSFEESDAGIRNGDKLSTQIDVKEEMFMSDIPEHMEFIGDTENEGETQDTKDLIKELTEGQKDGSMFLSTNACESLARGNCLESATDTLAAAATNISESATNNANDEMPCDVNAAEELMENNYLGTRPDIPDDAAADICDDMLASSIADSSNFPDQTAACNIDEDFAVYDINGDIVTEEEVAGYVVENGVLDGQTPDMYDVDSLTPGDQGTPYNADDSMPSLEASGVYVGEGQLEGYSVDSSVVAPTLDKAICDGDEMDVQESSTVFEVKSDVFNPTVPSAGTNAKGKENIVPFPDESVPVHESVSAYNVDLQKQPMSFSGSVSSFTQSPTFEINKQLASKQGDSFSALVTNEQNKLPLVAESAVVEEHANADANSAVRVKTESKREETEGSYQWRNEPVGVQIDSGEGCSDSRRGEITPTLSSPQAAGVDSARNAETSCVQTNGELLYDIGSSSRSSLVGLERAPPDPPQAPEKELDLEKTQESSFSQQDSGFVQPSPQDSSYQQESPKHTFVTQSSQDSRFVGQALQDRFGGQSPQDTRCVGQSPQDTRFVGKSPQDNRFVAQNSQDNRIVGQTIQDSNVVGHSPRDRYQGTLAAEGHGLDSPRQTMQLTPHNALQTLISPSSTPVPSPAPASISVPTPVPSFPPERRSLDACTQTAMSPPPPPPPPPLPPPPPPLPRTQEDAANPTLQAILRLLQQYRHSEPEGAGLPLHGLETLLQNEAVTVLSPCPSLSPSASASPHLARPCARSGRPRSRLRRPATARSRRSSPPDDAGSGPGAGAGRDWPSSHSVPRRRRNSSGSDSAGDGPEAARDASWPGDVRGPLRRQRARRAARPHSHLPSPDADDSADDASAPRLGDDLVDCVANFDASETFREMLRVDKEMQWLLAYKMKLYKRLCRGRGGGASERSNGSRADAQVSSCSRPGEGEGAGLDDAGGMLCDLGALMQGMAAAADDGGPAPVSTGSPPGPYGGRGAARPPAPPSDPVCPSPQTTTLTPARESFSGSPSSVSPRAGGFRTPGEVSVEAEGAAPPMRPPAPGTALAPGLGLRSDLEPGASPAGHASKSPDCSDAVTQKAAPPHRDVLMPVPSPPMVRFPSDYCLTVCSTSNLHEAAPGQATLESMLGLGDCQDEGGDGGGAHGPRPRSPRVGAMHGERRGAASAAYDASVVEDVINSALKEQSEIREIRDDTAHLLADVELAAARSRVMDKLEDPLRLTDTSVVEAVLNTFALPDCNAAPAMGLDSQRTPPSETKAEPDSTGGGCDVVAVRASETAGGRDADEDGGADDNGAPDHDAPKLAPRGYARRSYRRAGPYVPTTRRARPVQLPAQKRDDADAEEDPAARGGLAGRRRPRRGARAPARGPTRSPARIRAVGAARRGGHELRGEDTPPELVPAALSGSGEDAHDAPPDSTRLSPSGGGADADVDADAGAGEARDRTPPARARRRRALVHSPVPAPAPASPSPASHPPPHLQEQAAPPVLEKVPPAGRGRGKRRRAAAAAPPPSPPPPPPAPVLGLETAAAPSLPLEGVEPPFSPGIRTRRRAREASSLEQSDASELSDSAAAPPALVSALPPSLPAPPSSMAVSGRRISRKRKMDYAEIIEPLDKYDHRMDAAPPVLKAERPKGDVPSKVSKVDRTGRLERLDKTEGLRHDRTEKEKPERSATKAERKRTVGIERDSTALAPTLGGALASEADDAHEHPMSPGCSSSEGSSDRPLASRLGKSQPATAETDRVRSPSPESGGGDASQDGGPCPRVRTIKDCYIVIKPLDVSQYLCNGRLIDGDGTDAGPDWSTSGAPALAPPPPPPQPAADPTQEIESQLALLEEMSNHLTSQRGAGAGAADADEAPAGGAPSASPAALSLHDEASVSTVASDGAPAAPGDVDHPHAHAHAPSTFGGKRARLDGPASASTCAAGGAAAEDCDKDSVSSSDVAQEGGDCPGKATKRKPRKRKRKNEGSEQIAFEAHRGPILDVKTVGRHVLAACEDGSVYCYSLKSGKLKRQYSGHNAAVICLTILEREGPDGEDPVPEFLYTGSLDRQLRCFQFKTGALVNQPVNLGKPIQCMDENWGTIFMGTKVGEIAKFYTKSFKLNEDYLRCSKESILAVKATKEGARKIIIVAARNEPVTIRDANSGLLMRVIGHNLPHTVYSLLLESSLLYCGTKTGKIPVFSFTTGEEVGKYNAGFGVVCMRVYNHLLFAGCYDGNIYIYSTQDQSFISCIPGPGKMLLCLDVVKNRIIAGSKDSKLQAWPLPADVKSCIRESRHR</sequence>
<feature type="compositionally biased region" description="Polar residues" evidence="2">
    <location>
        <begin position="1911"/>
        <end position="1948"/>
    </location>
</feature>
<dbReference type="SMART" id="SM00320">
    <property type="entry name" value="WD40"/>
    <property type="match status" value="4"/>
</dbReference>
<feature type="compositionally biased region" description="Pro residues" evidence="2">
    <location>
        <begin position="2406"/>
        <end position="2416"/>
    </location>
</feature>
<feature type="compositionally biased region" description="Polar residues" evidence="2">
    <location>
        <begin position="393"/>
        <end position="424"/>
    </location>
</feature>
<feature type="compositionally biased region" description="Polar residues" evidence="2">
    <location>
        <begin position="514"/>
        <end position="556"/>
    </location>
</feature>
<accession>A0AAN9V866</accession>
<feature type="compositionally biased region" description="Polar residues" evidence="2">
    <location>
        <begin position="481"/>
        <end position="491"/>
    </location>
</feature>
<feature type="compositionally biased region" description="Polar residues" evidence="2">
    <location>
        <begin position="244"/>
        <end position="261"/>
    </location>
</feature>
<feature type="compositionally biased region" description="Polar residues" evidence="2">
    <location>
        <begin position="802"/>
        <end position="819"/>
    </location>
</feature>
<feature type="compositionally biased region" description="Low complexity" evidence="2">
    <location>
        <begin position="278"/>
        <end position="292"/>
    </location>
</feature>
<feature type="compositionally biased region" description="Polar residues" evidence="2">
    <location>
        <begin position="210"/>
        <end position="227"/>
    </location>
</feature>
<feature type="region of interest" description="Disordered" evidence="2">
    <location>
        <begin position="1885"/>
        <end position="1985"/>
    </location>
</feature>
<comment type="caution">
    <text evidence="3">The sequence shown here is derived from an EMBL/GenBank/DDBJ whole genome shotgun (WGS) entry which is preliminary data.</text>
</comment>
<feature type="compositionally biased region" description="Low complexity" evidence="2">
    <location>
        <begin position="820"/>
        <end position="855"/>
    </location>
</feature>
<feature type="region of interest" description="Disordered" evidence="2">
    <location>
        <begin position="3037"/>
        <end position="3181"/>
    </location>
</feature>
<keyword evidence="4" id="KW-1185">Reference proteome</keyword>
<feature type="compositionally biased region" description="Pro residues" evidence="2">
    <location>
        <begin position="2088"/>
        <end position="2106"/>
    </location>
</feature>
<feature type="compositionally biased region" description="Basic residues" evidence="2">
    <location>
        <begin position="2251"/>
        <end position="2265"/>
    </location>
</feature>
<feature type="compositionally biased region" description="Basic residues" evidence="2">
    <location>
        <begin position="2178"/>
        <end position="2194"/>
    </location>
</feature>
<keyword evidence="1" id="KW-0175">Coiled coil</keyword>
<feature type="compositionally biased region" description="Polar residues" evidence="2">
    <location>
        <begin position="1165"/>
        <end position="1174"/>
    </location>
</feature>
<feature type="compositionally biased region" description="Polar residues" evidence="2">
    <location>
        <begin position="1022"/>
        <end position="1034"/>
    </location>
</feature>
<feature type="compositionally biased region" description="Pro residues" evidence="2">
    <location>
        <begin position="2928"/>
        <end position="2940"/>
    </location>
</feature>